<dbReference type="PANTHER" id="PTHR34295:SF1">
    <property type="entry name" value="BIOTIN TRANSPORTER BIOY"/>
    <property type="match status" value="1"/>
</dbReference>
<dbReference type="Proteomes" id="UP001652442">
    <property type="component" value="Unassembled WGS sequence"/>
</dbReference>
<reference evidence="4 5" key="1">
    <citation type="journal article" date="2021" name="ISME Commun">
        <title>Automated analysis of genomic sequences facilitates high-throughput and comprehensive description of bacteria.</title>
        <authorList>
            <person name="Hitch T.C.A."/>
        </authorList>
    </citation>
    <scope>NUCLEOTIDE SEQUENCE [LARGE SCALE GENOMIC DNA]</scope>
    <source>
        <strain evidence="4 5">Sanger_109</strain>
    </source>
</reference>
<comment type="similarity">
    <text evidence="1 2">Belongs to the BioY family.</text>
</comment>
<dbReference type="RefSeq" id="WP_262590792.1">
    <property type="nucleotide sequence ID" value="NZ_JAOQJQ010000002.1"/>
</dbReference>
<keyword evidence="2 3" id="KW-0472">Membrane</keyword>
<evidence type="ECO:0000256" key="1">
    <source>
        <dbReference type="ARBA" id="ARBA00010692"/>
    </source>
</evidence>
<keyword evidence="2" id="KW-1003">Cell membrane</keyword>
<dbReference type="Gene3D" id="1.10.1760.20">
    <property type="match status" value="1"/>
</dbReference>
<dbReference type="PANTHER" id="PTHR34295">
    <property type="entry name" value="BIOTIN TRANSPORTER BIOY"/>
    <property type="match status" value="1"/>
</dbReference>
<keyword evidence="5" id="KW-1185">Reference proteome</keyword>
<evidence type="ECO:0000256" key="2">
    <source>
        <dbReference type="PIRNR" id="PIRNR016661"/>
    </source>
</evidence>
<evidence type="ECO:0000256" key="3">
    <source>
        <dbReference type="SAM" id="Phobius"/>
    </source>
</evidence>
<organism evidence="4 5">
    <name type="scientific">Brotonthovivens ammoniilytica</name>
    <dbReference type="NCBI Taxonomy" id="2981725"/>
    <lineage>
        <taxon>Bacteria</taxon>
        <taxon>Bacillati</taxon>
        <taxon>Bacillota</taxon>
        <taxon>Clostridia</taxon>
        <taxon>Lachnospirales</taxon>
        <taxon>Lachnospiraceae</taxon>
        <taxon>Brotonthovivens</taxon>
    </lineage>
</organism>
<feature type="transmembrane region" description="Helical" evidence="3">
    <location>
        <begin position="59"/>
        <end position="79"/>
    </location>
</feature>
<keyword evidence="3" id="KW-0812">Transmembrane</keyword>
<sequence>MGKSAFKTKELTIMALFAALLCISSYISIPLPFSAVSLTAQTLIINIIALLLSPKKAGITVGIWILLGFAGLPVFSGGMGGPAKLFGPTGGYIFSYLAAVIVISLLRGKKGNLWRQFLVTIVIGIPVIYLVGTPWMMAVTGIGWQAAFATSVLPFIPGDILKCVAAVFISRSLRRIINENV</sequence>
<evidence type="ECO:0000313" key="4">
    <source>
        <dbReference type="EMBL" id="MCU6761829.1"/>
    </source>
</evidence>
<dbReference type="InterPro" id="IPR003784">
    <property type="entry name" value="BioY"/>
</dbReference>
<accession>A0ABT2TI01</accession>
<gene>
    <name evidence="4" type="ORF">OCV88_05675</name>
</gene>
<feature type="transmembrane region" description="Helical" evidence="3">
    <location>
        <begin position="85"/>
        <end position="105"/>
    </location>
</feature>
<dbReference type="PIRSF" id="PIRSF016661">
    <property type="entry name" value="BioY"/>
    <property type="match status" value="1"/>
</dbReference>
<protein>
    <recommendedName>
        <fullName evidence="2">Biotin transporter</fullName>
    </recommendedName>
</protein>
<keyword evidence="3" id="KW-1133">Transmembrane helix</keyword>
<name>A0ABT2TI01_9FIRM</name>
<feature type="transmembrane region" description="Helical" evidence="3">
    <location>
        <begin position="142"/>
        <end position="169"/>
    </location>
</feature>
<dbReference type="Pfam" id="PF02632">
    <property type="entry name" value="BioY"/>
    <property type="match status" value="1"/>
</dbReference>
<feature type="transmembrane region" description="Helical" evidence="3">
    <location>
        <begin position="117"/>
        <end position="136"/>
    </location>
</feature>
<dbReference type="EMBL" id="JAOQJQ010000002">
    <property type="protein sequence ID" value="MCU6761829.1"/>
    <property type="molecule type" value="Genomic_DNA"/>
</dbReference>
<proteinExistence type="inferred from homology"/>
<evidence type="ECO:0000313" key="5">
    <source>
        <dbReference type="Proteomes" id="UP001652442"/>
    </source>
</evidence>
<keyword evidence="2" id="KW-0813">Transport</keyword>
<feature type="transmembrane region" description="Helical" evidence="3">
    <location>
        <begin position="12"/>
        <end position="29"/>
    </location>
</feature>
<comment type="caution">
    <text evidence="4">The sequence shown here is derived from an EMBL/GenBank/DDBJ whole genome shotgun (WGS) entry which is preliminary data.</text>
</comment>
<comment type="subcellular location">
    <subcellularLocation>
        <location evidence="2">Cell membrane</location>
        <topology evidence="2">Multi-pass membrane protein</topology>
    </subcellularLocation>
</comment>